<dbReference type="GeneID" id="89610919"/>
<gene>
    <name evidence="6" type="ORF">BZG00_07885</name>
</gene>
<dbReference type="Proteomes" id="UP000189021">
    <property type="component" value="Unassembled WGS sequence"/>
</dbReference>
<keyword evidence="3" id="KW-0804">Transcription</keyword>
<proteinExistence type="predicted"/>
<keyword evidence="2 4" id="KW-0238">DNA-binding</keyword>
<evidence type="ECO:0000259" key="5">
    <source>
        <dbReference type="PROSITE" id="PS50977"/>
    </source>
</evidence>
<reference evidence="6 7" key="1">
    <citation type="journal article" date="2017" name="Genome Announc.">
        <title>Draft Genome Sequences of Salinivibrio proteolyticus, Salinivibrio sharmensis, Salinivibrio siamensis, Salinivibrio costicola subsp. alcaliphilus, Salinivibrio costicola subsp. vallismortis, and 29 New Isolates Belonging to the Genus Salinivibrio.</title>
        <authorList>
            <person name="Lopez-Hermoso C."/>
            <person name="de la Haba R.R."/>
            <person name="Sanchez-Porro C."/>
            <person name="Bayliss S.C."/>
            <person name="Feil E.J."/>
            <person name="Ventosa A."/>
        </authorList>
    </citation>
    <scope>NUCLEOTIDE SEQUENCE [LARGE SCALE GENOMIC DNA]</scope>
    <source>
        <strain evidence="6 7">AL184</strain>
    </source>
</reference>
<evidence type="ECO:0000256" key="2">
    <source>
        <dbReference type="ARBA" id="ARBA00023125"/>
    </source>
</evidence>
<dbReference type="RefSeq" id="WP_077649518.1">
    <property type="nucleotide sequence ID" value="NZ_CP040022.1"/>
</dbReference>
<dbReference type="SUPFAM" id="SSF46689">
    <property type="entry name" value="Homeodomain-like"/>
    <property type="match status" value="1"/>
</dbReference>
<dbReference type="SUPFAM" id="SSF48498">
    <property type="entry name" value="Tetracyclin repressor-like, C-terminal domain"/>
    <property type="match status" value="1"/>
</dbReference>
<dbReference type="GO" id="GO:0003677">
    <property type="term" value="F:DNA binding"/>
    <property type="evidence" value="ECO:0007669"/>
    <property type="project" value="UniProtKB-UniRule"/>
</dbReference>
<evidence type="ECO:0000313" key="7">
    <source>
        <dbReference type="Proteomes" id="UP000189021"/>
    </source>
</evidence>
<dbReference type="Pfam" id="PF16925">
    <property type="entry name" value="TetR_C_13"/>
    <property type="match status" value="1"/>
</dbReference>
<sequence>MGVSSEPTYSLSKREQTRLRILEAAFESASVYGLESLTIGSLARDVKMSKSGLFAHFNSRENLQIAVVHFAGERFIERVISPSREADHASIEAKLQHLLRNWMGWHQHFQGQCLFLDAWHEQRASNDPIHQALQRVTRQWLDYLAAQFEKGKQAGEFRADLDTWQAVYQLYGHYLSSQLFLRLSLESPEGTRFWHGVEQLLAQSRRECSR</sequence>
<evidence type="ECO:0000256" key="4">
    <source>
        <dbReference type="PROSITE-ProRule" id="PRU00335"/>
    </source>
</evidence>
<dbReference type="Gene3D" id="1.10.357.10">
    <property type="entry name" value="Tetracycline Repressor, domain 2"/>
    <property type="match status" value="1"/>
</dbReference>
<keyword evidence="1" id="KW-0805">Transcription regulation</keyword>
<dbReference type="PANTHER" id="PTHR47506">
    <property type="entry name" value="TRANSCRIPTIONAL REGULATORY PROTEIN"/>
    <property type="match status" value="1"/>
</dbReference>
<feature type="domain" description="HTH tetR-type" evidence="5">
    <location>
        <begin position="15"/>
        <end position="75"/>
    </location>
</feature>
<name>A0AB36JXT9_9GAMM</name>
<evidence type="ECO:0000256" key="3">
    <source>
        <dbReference type="ARBA" id="ARBA00023163"/>
    </source>
</evidence>
<dbReference type="InterPro" id="IPR009057">
    <property type="entry name" value="Homeodomain-like_sf"/>
</dbReference>
<evidence type="ECO:0000313" key="6">
    <source>
        <dbReference type="EMBL" id="OOE39815.1"/>
    </source>
</evidence>
<dbReference type="AlphaFoldDB" id="A0AB36JXT9"/>
<dbReference type="InterPro" id="IPR011075">
    <property type="entry name" value="TetR_C"/>
</dbReference>
<evidence type="ECO:0000256" key="1">
    <source>
        <dbReference type="ARBA" id="ARBA00023015"/>
    </source>
</evidence>
<dbReference type="InterPro" id="IPR036271">
    <property type="entry name" value="Tet_transcr_reg_TetR-rel_C_sf"/>
</dbReference>
<dbReference type="Gene3D" id="1.10.10.60">
    <property type="entry name" value="Homeodomain-like"/>
    <property type="match status" value="1"/>
</dbReference>
<dbReference type="PROSITE" id="PS50977">
    <property type="entry name" value="HTH_TETR_2"/>
    <property type="match status" value="1"/>
</dbReference>
<accession>A0AB36JXT9</accession>
<protein>
    <submittedName>
        <fullName evidence="6">TetR family transcriptional regulator</fullName>
    </submittedName>
</protein>
<dbReference type="PANTHER" id="PTHR47506:SF6">
    <property type="entry name" value="HTH-TYPE TRANSCRIPTIONAL REPRESSOR NEMR"/>
    <property type="match status" value="1"/>
</dbReference>
<keyword evidence="7" id="KW-1185">Reference proteome</keyword>
<dbReference type="InterPro" id="IPR001647">
    <property type="entry name" value="HTH_TetR"/>
</dbReference>
<comment type="caution">
    <text evidence="6">The sequence shown here is derived from an EMBL/GenBank/DDBJ whole genome shotgun (WGS) entry which is preliminary data.</text>
</comment>
<feature type="DNA-binding region" description="H-T-H motif" evidence="4">
    <location>
        <begin position="38"/>
        <end position="57"/>
    </location>
</feature>
<dbReference type="Pfam" id="PF00440">
    <property type="entry name" value="TetR_N"/>
    <property type="match status" value="1"/>
</dbReference>
<organism evidence="6 7">
    <name type="scientific">Salinivibrio kushneri</name>
    <dbReference type="NCBI Taxonomy" id="1908198"/>
    <lineage>
        <taxon>Bacteria</taxon>
        <taxon>Pseudomonadati</taxon>
        <taxon>Pseudomonadota</taxon>
        <taxon>Gammaproteobacteria</taxon>
        <taxon>Vibrionales</taxon>
        <taxon>Vibrionaceae</taxon>
        <taxon>Salinivibrio</taxon>
    </lineage>
</organism>
<dbReference type="EMBL" id="MUEK01000006">
    <property type="protein sequence ID" value="OOE39815.1"/>
    <property type="molecule type" value="Genomic_DNA"/>
</dbReference>